<name>A0A9W9L0E1_9EURO</name>
<sequence length="139" mass="16148">MSDPTRLDRATQIPAASRNLALCPWVSRSGRVYERADADALWPTVELEDSLEYVDDEYLLRFVLTQIQKSNVIVQIRAQHYIRPRCLSIPSDMVSDSYAVIQAEAARRVEWWIEQVKAGTAWLDRDVLFGPRRRMRRAN</sequence>
<dbReference type="RefSeq" id="XP_056520044.1">
    <property type="nucleotide sequence ID" value="XM_056666448.1"/>
</dbReference>
<dbReference type="Proteomes" id="UP001149079">
    <property type="component" value="Unassembled WGS sequence"/>
</dbReference>
<dbReference type="AlphaFoldDB" id="A0A9W9L0E1"/>
<proteinExistence type="predicted"/>
<accession>A0A9W9L0E1</accession>
<comment type="caution">
    <text evidence="1">The sequence shown here is derived from an EMBL/GenBank/DDBJ whole genome shotgun (WGS) entry which is preliminary data.</text>
</comment>
<dbReference type="GeneID" id="81405618"/>
<dbReference type="OrthoDB" id="4364081at2759"/>
<reference evidence="1" key="2">
    <citation type="journal article" date="2023" name="IMA Fungus">
        <title>Comparative genomic study of the Penicillium genus elucidates a diverse pangenome and 15 lateral gene transfer events.</title>
        <authorList>
            <person name="Petersen C."/>
            <person name="Sorensen T."/>
            <person name="Nielsen M.R."/>
            <person name="Sondergaard T.E."/>
            <person name="Sorensen J.L."/>
            <person name="Fitzpatrick D.A."/>
            <person name="Frisvad J.C."/>
            <person name="Nielsen K.L."/>
        </authorList>
    </citation>
    <scope>NUCLEOTIDE SEQUENCE</scope>
    <source>
        <strain evidence="1">IBT 22155</strain>
    </source>
</reference>
<gene>
    <name evidence="1" type="ORF">N7515_005704</name>
</gene>
<reference evidence="1" key="1">
    <citation type="submission" date="2022-11" db="EMBL/GenBank/DDBJ databases">
        <authorList>
            <person name="Petersen C."/>
        </authorList>
    </citation>
    <scope>NUCLEOTIDE SEQUENCE</scope>
    <source>
        <strain evidence="1">IBT 22155</strain>
    </source>
</reference>
<evidence type="ECO:0000313" key="2">
    <source>
        <dbReference type="Proteomes" id="UP001149079"/>
    </source>
</evidence>
<organism evidence="1 2">
    <name type="scientific">Penicillium bovifimosum</name>
    <dbReference type="NCBI Taxonomy" id="126998"/>
    <lineage>
        <taxon>Eukaryota</taxon>
        <taxon>Fungi</taxon>
        <taxon>Dikarya</taxon>
        <taxon>Ascomycota</taxon>
        <taxon>Pezizomycotina</taxon>
        <taxon>Eurotiomycetes</taxon>
        <taxon>Eurotiomycetidae</taxon>
        <taxon>Eurotiales</taxon>
        <taxon>Aspergillaceae</taxon>
        <taxon>Penicillium</taxon>
    </lineage>
</organism>
<dbReference type="EMBL" id="JAPQKL010000005">
    <property type="protein sequence ID" value="KAJ5129665.1"/>
    <property type="molecule type" value="Genomic_DNA"/>
</dbReference>
<evidence type="ECO:0000313" key="1">
    <source>
        <dbReference type="EMBL" id="KAJ5129665.1"/>
    </source>
</evidence>
<keyword evidence="2" id="KW-1185">Reference proteome</keyword>
<protein>
    <submittedName>
        <fullName evidence="1">Uncharacterized protein</fullName>
    </submittedName>
</protein>